<comment type="subunit">
    <text evidence="11">Part of an enzyme complex containing four subunits: a flavoprotein, an iron-sulfur protein, plus two membrane-anchoring proteins, SdhC and SdhD. The complex can form homotrimers.</text>
</comment>
<comment type="cofactor">
    <cofactor evidence="12">
        <name>heme</name>
        <dbReference type="ChEBI" id="CHEBI:30413"/>
    </cofactor>
    <text evidence="12">The heme is bound between the two transmembrane subunits.</text>
</comment>
<comment type="function">
    <text evidence="1">Membrane-anchoring subunit of succinate dehydrogenase (SDH).</text>
</comment>
<dbReference type="GO" id="GO:0009055">
    <property type="term" value="F:electron transfer activity"/>
    <property type="evidence" value="ECO:0007669"/>
    <property type="project" value="InterPro"/>
</dbReference>
<evidence type="ECO:0000313" key="14">
    <source>
        <dbReference type="EMBL" id="ADE40069.1"/>
    </source>
</evidence>
<keyword evidence="6 13" id="KW-0812">Transmembrane</keyword>
<dbReference type="KEGG" id="apb:SAR116_1826"/>
<organism evidence="14 15">
    <name type="scientific">Puniceispirillum marinum (strain IMCC1322)</name>
    <dbReference type="NCBI Taxonomy" id="488538"/>
    <lineage>
        <taxon>Bacteria</taxon>
        <taxon>Pseudomonadati</taxon>
        <taxon>Pseudomonadota</taxon>
        <taxon>Alphaproteobacteria</taxon>
        <taxon>Candidatus Puniceispirillales</taxon>
        <taxon>Candidatus Puniceispirillaceae</taxon>
        <taxon>Candidatus Puniceispirillum</taxon>
    </lineage>
</organism>
<feature type="transmembrane region" description="Helical" evidence="13">
    <location>
        <begin position="103"/>
        <end position="122"/>
    </location>
</feature>
<dbReference type="AlphaFoldDB" id="D5BMM6"/>
<dbReference type="eggNOG" id="COG2009">
    <property type="taxonomic scope" value="Bacteria"/>
</dbReference>
<evidence type="ECO:0000256" key="12">
    <source>
        <dbReference type="PIRSR" id="PIRSR000178-1"/>
    </source>
</evidence>
<dbReference type="InterPro" id="IPR014314">
    <property type="entry name" value="Succ_DH_cytb556"/>
</dbReference>
<evidence type="ECO:0000256" key="9">
    <source>
        <dbReference type="ARBA" id="ARBA00023004"/>
    </source>
</evidence>
<keyword evidence="15" id="KW-1185">Reference proteome</keyword>
<evidence type="ECO:0000256" key="4">
    <source>
        <dbReference type="ARBA" id="ARBA00020076"/>
    </source>
</evidence>
<feature type="transmembrane region" description="Helical" evidence="13">
    <location>
        <begin position="21"/>
        <end position="45"/>
    </location>
</feature>
<evidence type="ECO:0000256" key="2">
    <source>
        <dbReference type="ARBA" id="ARBA00004141"/>
    </source>
</evidence>
<evidence type="ECO:0000256" key="5">
    <source>
        <dbReference type="ARBA" id="ARBA00022617"/>
    </source>
</evidence>
<gene>
    <name evidence="14" type="ordered locus">SAR116_1826</name>
</gene>
<dbReference type="InterPro" id="IPR018495">
    <property type="entry name" value="Succ_DH_cyt_bsu_CS"/>
</dbReference>
<evidence type="ECO:0000256" key="6">
    <source>
        <dbReference type="ARBA" id="ARBA00022692"/>
    </source>
</evidence>
<feature type="transmembrane region" description="Helical" evidence="13">
    <location>
        <begin position="65"/>
        <end position="82"/>
    </location>
</feature>
<evidence type="ECO:0000256" key="13">
    <source>
        <dbReference type="SAM" id="Phobius"/>
    </source>
</evidence>
<dbReference type="HOGENOM" id="CLU_094691_3_1_5"/>
<proteinExistence type="inferred from homology"/>
<dbReference type="PANTHER" id="PTHR10978">
    <property type="entry name" value="SUCCINATE DEHYDROGENASE CYTOCHROME B560 SUBUNIT"/>
    <property type="match status" value="1"/>
</dbReference>
<protein>
    <recommendedName>
        <fullName evidence="4">Succinate dehydrogenase cytochrome b556 subunit</fullName>
    </recommendedName>
</protein>
<dbReference type="GO" id="GO:0006099">
    <property type="term" value="P:tricarboxylic acid cycle"/>
    <property type="evidence" value="ECO:0007669"/>
    <property type="project" value="InterPro"/>
</dbReference>
<dbReference type="GO" id="GO:0046872">
    <property type="term" value="F:metal ion binding"/>
    <property type="evidence" value="ECO:0007669"/>
    <property type="project" value="UniProtKB-KW"/>
</dbReference>
<dbReference type="GO" id="GO:0016020">
    <property type="term" value="C:membrane"/>
    <property type="evidence" value="ECO:0007669"/>
    <property type="project" value="UniProtKB-SubCell"/>
</dbReference>
<dbReference type="EMBL" id="CP001751">
    <property type="protein sequence ID" value="ADE40069.1"/>
    <property type="molecule type" value="Genomic_DNA"/>
</dbReference>
<dbReference type="Proteomes" id="UP000007460">
    <property type="component" value="Chromosome"/>
</dbReference>
<dbReference type="RefSeq" id="WP_013046696.1">
    <property type="nucleotide sequence ID" value="NC_014010.1"/>
</dbReference>
<keyword evidence="9 12" id="KW-0408">Iron</keyword>
<dbReference type="SUPFAM" id="SSF81343">
    <property type="entry name" value="Fumarate reductase respiratory complex transmembrane subunits"/>
    <property type="match status" value="1"/>
</dbReference>
<dbReference type="STRING" id="488538.SAR116_1826"/>
<dbReference type="Pfam" id="PF01127">
    <property type="entry name" value="Sdh_cyt"/>
    <property type="match status" value="1"/>
</dbReference>
<name>D5BMM6_PUNMI</name>
<evidence type="ECO:0000256" key="1">
    <source>
        <dbReference type="ARBA" id="ARBA00004050"/>
    </source>
</evidence>
<evidence type="ECO:0000256" key="3">
    <source>
        <dbReference type="ARBA" id="ARBA00007244"/>
    </source>
</evidence>
<comment type="subcellular location">
    <subcellularLocation>
        <location evidence="2">Membrane</location>
        <topology evidence="2">Multi-pass membrane protein</topology>
    </subcellularLocation>
</comment>
<dbReference type="PANTHER" id="PTHR10978:SF5">
    <property type="entry name" value="SUCCINATE DEHYDROGENASE CYTOCHROME B560 SUBUNIT, MITOCHONDRIAL"/>
    <property type="match status" value="1"/>
</dbReference>
<dbReference type="OrthoDB" id="9799441at2"/>
<dbReference type="PROSITE" id="PS01000">
    <property type="entry name" value="SDH_CYT_1"/>
    <property type="match status" value="1"/>
</dbReference>
<keyword evidence="7 12" id="KW-0479">Metal-binding</keyword>
<evidence type="ECO:0000256" key="7">
    <source>
        <dbReference type="ARBA" id="ARBA00022723"/>
    </source>
</evidence>
<dbReference type="InterPro" id="IPR000701">
    <property type="entry name" value="SuccDH_FuR_B_TM-su"/>
</dbReference>
<accession>D5BMM6</accession>
<dbReference type="NCBIfam" id="TIGR02970">
    <property type="entry name" value="succ_dehyd_cytB"/>
    <property type="match status" value="1"/>
</dbReference>
<evidence type="ECO:0000256" key="11">
    <source>
        <dbReference type="ARBA" id="ARBA00025912"/>
    </source>
</evidence>
<dbReference type="Gene3D" id="1.20.1300.10">
    <property type="entry name" value="Fumarate reductase/succinate dehydrogenase, transmembrane subunit"/>
    <property type="match status" value="1"/>
</dbReference>
<keyword evidence="8 13" id="KW-1133">Transmembrane helix</keyword>
<dbReference type="CDD" id="cd03499">
    <property type="entry name" value="SQR_TypeC_SdhC"/>
    <property type="match status" value="1"/>
</dbReference>
<dbReference type="PROSITE" id="PS01001">
    <property type="entry name" value="SDH_CYT_2"/>
    <property type="match status" value="1"/>
</dbReference>
<dbReference type="PIRSF" id="PIRSF000178">
    <property type="entry name" value="SDH_cyt_b560"/>
    <property type="match status" value="1"/>
</dbReference>
<sequence length="123" mass="13474">MSKPRPLSPHLQIYKPQMTSVLSICHRATGVVLATGTGLVCLWLIALALGEDSFALATMIIQHPLGQFVLFGYSAVLFYHACNGIRHLAWDMGYGLEIPQVYATGRIVLAATVILTGIFWFLV</sequence>
<reference evidence="14 15" key="1">
    <citation type="journal article" date="2010" name="J. Bacteriol.">
        <title>Complete genome sequence of "Candidatus Puniceispirillum marinum" IMCC1322, a representative of the SAR116 clade in the Alphaproteobacteria.</title>
        <authorList>
            <person name="Oh H.M."/>
            <person name="Kwon K.K."/>
            <person name="Kang I."/>
            <person name="Kang S.G."/>
            <person name="Lee J.H."/>
            <person name="Kim S.J."/>
            <person name="Cho J.C."/>
        </authorList>
    </citation>
    <scope>NUCLEOTIDE SEQUENCE [LARGE SCALE GENOMIC DNA]</scope>
    <source>
        <strain evidence="14 15">IMCC1322</strain>
    </source>
</reference>
<evidence type="ECO:0000313" key="15">
    <source>
        <dbReference type="Proteomes" id="UP000007460"/>
    </source>
</evidence>
<feature type="binding site" description="axial binding residue" evidence="12">
    <location>
        <position position="80"/>
    </location>
    <ligand>
        <name>heme</name>
        <dbReference type="ChEBI" id="CHEBI:30413"/>
        <note>ligand shared with second transmembrane subunit</note>
    </ligand>
    <ligandPart>
        <name>Fe</name>
        <dbReference type="ChEBI" id="CHEBI:18248"/>
    </ligandPart>
</feature>
<keyword evidence="10 13" id="KW-0472">Membrane</keyword>
<dbReference type="InterPro" id="IPR034804">
    <property type="entry name" value="SQR/QFR_C/D"/>
</dbReference>
<evidence type="ECO:0000256" key="8">
    <source>
        <dbReference type="ARBA" id="ARBA00022989"/>
    </source>
</evidence>
<keyword evidence="5 12" id="KW-0349">Heme</keyword>
<evidence type="ECO:0000256" key="10">
    <source>
        <dbReference type="ARBA" id="ARBA00023136"/>
    </source>
</evidence>
<comment type="similarity">
    <text evidence="3">Belongs to the cytochrome b560 family.</text>
</comment>